<evidence type="ECO:0000313" key="2">
    <source>
        <dbReference type="Proteomes" id="UP000301751"/>
    </source>
</evidence>
<dbReference type="AlphaFoldDB" id="A0A480AYF1"/>
<protein>
    <submittedName>
        <fullName evidence="1">Uncharacterized protein</fullName>
    </submittedName>
</protein>
<gene>
    <name evidence="1" type="ORF">AQPW35_42280</name>
</gene>
<dbReference type="RefSeq" id="WP_137734866.1">
    <property type="nucleotide sequence ID" value="NZ_BJCL01000014.1"/>
</dbReference>
<accession>A0A480AYF1</accession>
<reference evidence="2" key="1">
    <citation type="submission" date="2019-03" db="EMBL/GenBank/DDBJ databases">
        <title>Aquabacterium pictum sp.nov., the first bacteriochlorophyll a-containing freshwater bacterium in the genus Aquabacterium of the class Betaproteobacteria.</title>
        <authorList>
            <person name="Hirose S."/>
            <person name="Tank M."/>
            <person name="Hara E."/>
            <person name="Tamaki H."/>
            <person name="Takaichi S."/>
            <person name="Haruta S."/>
            <person name="Hanada S."/>
        </authorList>
    </citation>
    <scope>NUCLEOTIDE SEQUENCE [LARGE SCALE GENOMIC DNA]</scope>
    <source>
        <strain evidence="2">W35</strain>
    </source>
</reference>
<evidence type="ECO:0000313" key="1">
    <source>
        <dbReference type="EMBL" id="GCL65147.1"/>
    </source>
</evidence>
<organism evidence="1 2">
    <name type="scientific">Pseudaquabacterium pictum</name>
    <dbReference type="NCBI Taxonomy" id="2315236"/>
    <lineage>
        <taxon>Bacteria</taxon>
        <taxon>Pseudomonadati</taxon>
        <taxon>Pseudomonadota</taxon>
        <taxon>Betaproteobacteria</taxon>
        <taxon>Burkholderiales</taxon>
        <taxon>Sphaerotilaceae</taxon>
        <taxon>Pseudaquabacterium</taxon>
    </lineage>
</organism>
<dbReference type="EMBL" id="BJCL01000014">
    <property type="protein sequence ID" value="GCL65147.1"/>
    <property type="molecule type" value="Genomic_DNA"/>
</dbReference>
<dbReference type="Proteomes" id="UP000301751">
    <property type="component" value="Unassembled WGS sequence"/>
</dbReference>
<name>A0A480AYF1_9BURK</name>
<sequence length="322" mass="36434">MNQSSPPDFDFTRLAPHAVIDFITITADHPVPVIFSAGRSAVWRPLDEPSAGGTLTLHDPSAADLHWLQLQFPASLVMELEIAIDFWPVTGCTQAERQELIDSTMLAIAGRLRPDEACPYGFGLRASVGGGRVSLQPFHDRQPPTWAQLLWGSRGDWIQVKAYPKTRDHNEPLPIEHRRARLEIAFRRGALMDLGIHHITHVLFHSWRKLVAPYLRFIARPEVRIRRWEAPRPALQARVWSAWRRGGAGAFKLAHPPAEAGGLTMEAIKYRESRQVSLKSVRLVRHRRANELVGNALRQLERRLTSRVSGGRGEQVNRDSQR</sequence>
<keyword evidence="2" id="KW-1185">Reference proteome</keyword>
<proteinExistence type="predicted"/>
<comment type="caution">
    <text evidence="1">The sequence shown here is derived from an EMBL/GenBank/DDBJ whole genome shotgun (WGS) entry which is preliminary data.</text>
</comment>
<dbReference type="OrthoDB" id="9160322at2"/>